<feature type="compositionally biased region" description="Polar residues" evidence="4">
    <location>
        <begin position="57"/>
        <end position="68"/>
    </location>
</feature>
<dbReference type="SMART" id="SM01380">
    <property type="entry name" value="Ribosomal_L31e"/>
    <property type="match status" value="1"/>
</dbReference>
<sequence length="130" mass="14787">MVSRIRTIAGKGSKGMKEKVVTLEYTINLHKRLHGCTFKKNATKAIKEIRNFAQKAKGTTNESGSEAQQAHLEPRNLQRSKESVSTYCQKKKRRGKKNSTLSSLSPRLPKDLRDSGQWSLTRRKIEFLLS</sequence>
<comment type="similarity">
    <text evidence="1">Belongs to the eukaryotic ribosomal protein eL31 family.</text>
</comment>
<dbReference type="AlphaFoldDB" id="A0AAE0EEX9"/>
<protein>
    <recommendedName>
        <fullName evidence="7">60S ribosomal protein L31</fullName>
    </recommendedName>
</protein>
<keyword evidence="6" id="KW-1185">Reference proteome</keyword>
<dbReference type="PANTHER" id="PTHR10956:SF0">
    <property type="entry name" value="60S RIBOSOMAL PROTEIN L31"/>
    <property type="match status" value="1"/>
</dbReference>
<dbReference type="Gene3D" id="3.10.440.10">
    <property type="match status" value="1"/>
</dbReference>
<evidence type="ECO:0000256" key="4">
    <source>
        <dbReference type="SAM" id="MobiDB-lite"/>
    </source>
</evidence>
<dbReference type="Pfam" id="PF01198">
    <property type="entry name" value="Ribosomal_L31e"/>
    <property type="match status" value="1"/>
</dbReference>
<comment type="caution">
    <text evidence="5">The sequence shown here is derived from an EMBL/GenBank/DDBJ whole genome shotgun (WGS) entry which is preliminary data.</text>
</comment>
<evidence type="ECO:0008006" key="7">
    <source>
        <dbReference type="Google" id="ProtNLM"/>
    </source>
</evidence>
<organism evidence="5 6">
    <name type="scientific">Dipteronia sinensis</name>
    <dbReference type="NCBI Taxonomy" id="43782"/>
    <lineage>
        <taxon>Eukaryota</taxon>
        <taxon>Viridiplantae</taxon>
        <taxon>Streptophyta</taxon>
        <taxon>Embryophyta</taxon>
        <taxon>Tracheophyta</taxon>
        <taxon>Spermatophyta</taxon>
        <taxon>Magnoliopsida</taxon>
        <taxon>eudicotyledons</taxon>
        <taxon>Gunneridae</taxon>
        <taxon>Pentapetalae</taxon>
        <taxon>rosids</taxon>
        <taxon>malvids</taxon>
        <taxon>Sapindales</taxon>
        <taxon>Sapindaceae</taxon>
        <taxon>Hippocastanoideae</taxon>
        <taxon>Acereae</taxon>
        <taxon>Dipteronia</taxon>
    </lineage>
</organism>
<evidence type="ECO:0000256" key="2">
    <source>
        <dbReference type="ARBA" id="ARBA00022980"/>
    </source>
</evidence>
<dbReference type="PANTHER" id="PTHR10956">
    <property type="entry name" value="60S RIBOSOMAL PROTEIN L31"/>
    <property type="match status" value="1"/>
</dbReference>
<dbReference type="SUPFAM" id="SSF54575">
    <property type="entry name" value="Ribosomal protein L31e"/>
    <property type="match status" value="1"/>
</dbReference>
<accession>A0AAE0EEX9</accession>
<evidence type="ECO:0000256" key="3">
    <source>
        <dbReference type="ARBA" id="ARBA00023274"/>
    </source>
</evidence>
<name>A0AAE0EEX9_9ROSI</name>
<evidence type="ECO:0000256" key="1">
    <source>
        <dbReference type="ARBA" id="ARBA00010808"/>
    </source>
</evidence>
<dbReference type="InterPro" id="IPR023621">
    <property type="entry name" value="Ribosomal_eL31_dom_sf"/>
</dbReference>
<feature type="region of interest" description="Disordered" evidence="4">
    <location>
        <begin position="55"/>
        <end position="113"/>
    </location>
</feature>
<reference evidence="5" key="1">
    <citation type="journal article" date="2023" name="Plant J.">
        <title>Genome sequences and population genomics provide insights into the demographic history, inbreeding, and mutation load of two 'living fossil' tree species of Dipteronia.</title>
        <authorList>
            <person name="Feng Y."/>
            <person name="Comes H.P."/>
            <person name="Chen J."/>
            <person name="Zhu S."/>
            <person name="Lu R."/>
            <person name="Zhang X."/>
            <person name="Li P."/>
            <person name="Qiu J."/>
            <person name="Olsen K.M."/>
            <person name="Qiu Y."/>
        </authorList>
    </citation>
    <scope>NUCLEOTIDE SEQUENCE</scope>
    <source>
        <strain evidence="5">NBL</strain>
    </source>
</reference>
<dbReference type="Proteomes" id="UP001281410">
    <property type="component" value="Unassembled WGS sequence"/>
</dbReference>
<dbReference type="GO" id="GO:0002181">
    <property type="term" value="P:cytoplasmic translation"/>
    <property type="evidence" value="ECO:0007669"/>
    <property type="project" value="TreeGrafter"/>
</dbReference>
<evidence type="ECO:0000313" key="6">
    <source>
        <dbReference type="Proteomes" id="UP001281410"/>
    </source>
</evidence>
<dbReference type="GO" id="GO:0022625">
    <property type="term" value="C:cytosolic large ribosomal subunit"/>
    <property type="evidence" value="ECO:0007669"/>
    <property type="project" value="TreeGrafter"/>
</dbReference>
<dbReference type="EMBL" id="JANJYJ010000003">
    <property type="protein sequence ID" value="KAK3223975.1"/>
    <property type="molecule type" value="Genomic_DNA"/>
</dbReference>
<gene>
    <name evidence="5" type="ORF">Dsin_011000</name>
</gene>
<dbReference type="GO" id="GO:0003735">
    <property type="term" value="F:structural constituent of ribosome"/>
    <property type="evidence" value="ECO:0007669"/>
    <property type="project" value="InterPro"/>
</dbReference>
<proteinExistence type="inferred from homology"/>
<evidence type="ECO:0000313" key="5">
    <source>
        <dbReference type="EMBL" id="KAK3223975.1"/>
    </source>
</evidence>
<keyword evidence="3" id="KW-0687">Ribonucleoprotein</keyword>
<dbReference type="InterPro" id="IPR000054">
    <property type="entry name" value="Ribosomal_eL31"/>
</dbReference>
<keyword evidence="2" id="KW-0689">Ribosomal protein</keyword>
<feature type="compositionally biased region" description="Basic and acidic residues" evidence="4">
    <location>
        <begin position="72"/>
        <end position="82"/>
    </location>
</feature>